<keyword evidence="2" id="KW-0812">Transmembrane</keyword>
<dbReference type="AlphaFoldDB" id="A0A9X2D9G3"/>
<accession>A0A9X2D9G3</accession>
<name>A0A9X2D9G3_9ACTN</name>
<keyword evidence="2" id="KW-1133">Transmembrane helix</keyword>
<proteinExistence type="predicted"/>
<keyword evidence="2" id="KW-0472">Membrane</keyword>
<reference evidence="3" key="1">
    <citation type="submission" date="2022-05" db="EMBL/GenBank/DDBJ databases">
        <authorList>
            <person name="Tuo L."/>
        </authorList>
    </citation>
    <scope>NUCLEOTIDE SEQUENCE</scope>
    <source>
        <strain evidence="3">BSK12Z-4</strain>
    </source>
</reference>
<evidence type="ECO:0000313" key="3">
    <source>
        <dbReference type="EMBL" id="MCM0621601.1"/>
    </source>
</evidence>
<keyword evidence="4" id="KW-1185">Reference proteome</keyword>
<feature type="transmembrane region" description="Helical" evidence="2">
    <location>
        <begin position="42"/>
        <end position="64"/>
    </location>
</feature>
<organism evidence="3 4">
    <name type="scientific">Nocardioides bruguierae</name>
    <dbReference type="NCBI Taxonomy" id="2945102"/>
    <lineage>
        <taxon>Bacteria</taxon>
        <taxon>Bacillati</taxon>
        <taxon>Actinomycetota</taxon>
        <taxon>Actinomycetes</taxon>
        <taxon>Propionibacteriales</taxon>
        <taxon>Nocardioidaceae</taxon>
        <taxon>Nocardioides</taxon>
    </lineage>
</organism>
<feature type="compositionally biased region" description="Basic and acidic residues" evidence="1">
    <location>
        <begin position="27"/>
        <end position="37"/>
    </location>
</feature>
<dbReference type="EMBL" id="JAMOIL010000020">
    <property type="protein sequence ID" value="MCM0621601.1"/>
    <property type="molecule type" value="Genomic_DNA"/>
</dbReference>
<dbReference type="RefSeq" id="WP_250827987.1">
    <property type="nucleotide sequence ID" value="NZ_JAMOIL010000020.1"/>
</dbReference>
<dbReference type="Proteomes" id="UP001139485">
    <property type="component" value="Unassembled WGS sequence"/>
</dbReference>
<protein>
    <submittedName>
        <fullName evidence="3">DUF3352 domain-containing protein</fullName>
    </submittedName>
</protein>
<evidence type="ECO:0000256" key="1">
    <source>
        <dbReference type="SAM" id="MobiDB-lite"/>
    </source>
</evidence>
<feature type="region of interest" description="Disordered" evidence="1">
    <location>
        <begin position="1"/>
        <end position="37"/>
    </location>
</feature>
<evidence type="ECO:0000256" key="2">
    <source>
        <dbReference type="SAM" id="Phobius"/>
    </source>
</evidence>
<dbReference type="InterPro" id="IPR021787">
    <property type="entry name" value="DUF3352"/>
</dbReference>
<gene>
    <name evidence="3" type="ORF">M8330_15010</name>
</gene>
<sequence>MTEQHPDHPAEQSPEQAGQHPEYLESDAGRPADKEPRARRGLAIGGGLAALVLVGGGAAAAWWWTSDGGEAAEALPGDALVYVGMSLDPSGSQKVEAVRTLQKFPDLAAELGMDGDAGEVDPKAAMVEAIIAEAGCEDTLSYADDVEPWLGDRAGVVLRGELSEDTVPLLAVEVTDESLVDAGLEALATCDGGEEPDDLGAYEVRDGWLYATETQEGLDDAFAALDEGSLADDADYAELSGLAGDTGIVSAYVAPALGSALGDLIASQSGLDEMGDSAQLAEGLAQMEGFGGAVAQVRFEDGALEVEAGGMASDEAAAVTDVTAGGDMVSSLPAETDAVLAAGLADGAIEAQVEALSSSLGTTPDEIDAELQSSFNLTLDQLSAAVGDGIGIALGSGLDLNSAMASTSLDALPVAVLVGGTPDDVAPVVDTLNILAGYALGSGEITVEETPSGSALVTGNAYGDAVASGGDLASDPVFSRAVPDADGAGSVFFLRMAGSDLFADIAEQSGTTGLDALEAVGASVSGGDGEFSMRLRITTTD</sequence>
<feature type="compositionally biased region" description="Basic and acidic residues" evidence="1">
    <location>
        <begin position="1"/>
        <end position="10"/>
    </location>
</feature>
<evidence type="ECO:0000313" key="4">
    <source>
        <dbReference type="Proteomes" id="UP001139485"/>
    </source>
</evidence>
<dbReference type="Pfam" id="PF11832">
    <property type="entry name" value="DUF3352"/>
    <property type="match status" value="1"/>
</dbReference>
<comment type="caution">
    <text evidence="3">The sequence shown here is derived from an EMBL/GenBank/DDBJ whole genome shotgun (WGS) entry which is preliminary data.</text>
</comment>